<gene>
    <name evidence="4" type="ORF">SAMN05518846_105305</name>
</gene>
<name>A0A1I3U9M8_9BACL</name>
<dbReference type="Proteomes" id="UP000198915">
    <property type="component" value="Unassembled WGS sequence"/>
</dbReference>
<dbReference type="CDD" id="cd10917">
    <property type="entry name" value="CE4_NodB_like_6s_7s"/>
    <property type="match status" value="1"/>
</dbReference>
<dbReference type="Gene3D" id="3.20.20.370">
    <property type="entry name" value="Glycoside hydrolase/deacetylase"/>
    <property type="match status" value="1"/>
</dbReference>
<dbReference type="PANTHER" id="PTHR10587">
    <property type="entry name" value="GLYCOSYL TRANSFERASE-RELATED"/>
    <property type="match status" value="1"/>
</dbReference>
<dbReference type="GO" id="GO:0016020">
    <property type="term" value="C:membrane"/>
    <property type="evidence" value="ECO:0007669"/>
    <property type="project" value="TreeGrafter"/>
</dbReference>
<organism evidence="4 5">
    <name type="scientific">Brevibacillus centrosporus</name>
    <dbReference type="NCBI Taxonomy" id="54910"/>
    <lineage>
        <taxon>Bacteria</taxon>
        <taxon>Bacillati</taxon>
        <taxon>Bacillota</taxon>
        <taxon>Bacilli</taxon>
        <taxon>Bacillales</taxon>
        <taxon>Paenibacillaceae</taxon>
        <taxon>Brevibacillus</taxon>
    </lineage>
</organism>
<evidence type="ECO:0000256" key="2">
    <source>
        <dbReference type="ARBA" id="ARBA00022801"/>
    </source>
</evidence>
<dbReference type="GO" id="GO:0046872">
    <property type="term" value="F:metal ion binding"/>
    <property type="evidence" value="ECO:0007669"/>
    <property type="project" value="UniProtKB-KW"/>
</dbReference>
<dbReference type="InterPro" id="IPR002509">
    <property type="entry name" value="NODB_dom"/>
</dbReference>
<keyword evidence="1" id="KW-0479">Metal-binding</keyword>
<evidence type="ECO:0000313" key="5">
    <source>
        <dbReference type="Proteomes" id="UP000198915"/>
    </source>
</evidence>
<accession>A0A1I3U9M8</accession>
<evidence type="ECO:0000313" key="4">
    <source>
        <dbReference type="EMBL" id="SFJ79720.1"/>
    </source>
</evidence>
<keyword evidence="2" id="KW-0378">Hydrolase</keyword>
<dbReference type="PROSITE" id="PS51677">
    <property type="entry name" value="NODB"/>
    <property type="match status" value="1"/>
</dbReference>
<dbReference type="SUPFAM" id="SSF88713">
    <property type="entry name" value="Glycoside hydrolase/deacetylase"/>
    <property type="match status" value="1"/>
</dbReference>
<keyword evidence="5" id="KW-1185">Reference proteome</keyword>
<dbReference type="AlphaFoldDB" id="A0A1I3U9M8"/>
<dbReference type="PANTHER" id="PTHR10587:SF133">
    <property type="entry name" value="CHITIN DEACETYLASE 1-RELATED"/>
    <property type="match status" value="1"/>
</dbReference>
<dbReference type="InterPro" id="IPR011330">
    <property type="entry name" value="Glyco_hydro/deAcase_b/a-brl"/>
</dbReference>
<proteinExistence type="predicted"/>
<feature type="domain" description="NodB homology" evidence="3">
    <location>
        <begin position="12"/>
        <end position="194"/>
    </location>
</feature>
<dbReference type="InterPro" id="IPR050248">
    <property type="entry name" value="Polysacc_deacetylase_ArnD"/>
</dbReference>
<dbReference type="Pfam" id="PF01522">
    <property type="entry name" value="Polysacc_deac_1"/>
    <property type="match status" value="1"/>
</dbReference>
<protein>
    <submittedName>
        <fullName evidence="4">Peptidoglycan/xylan/chitin deacetylase, PgdA/CDA1 family</fullName>
    </submittedName>
</protein>
<dbReference type="GO" id="GO:0005975">
    <property type="term" value="P:carbohydrate metabolic process"/>
    <property type="evidence" value="ECO:0007669"/>
    <property type="project" value="InterPro"/>
</dbReference>
<evidence type="ECO:0000259" key="3">
    <source>
        <dbReference type="PROSITE" id="PS51677"/>
    </source>
</evidence>
<reference evidence="5" key="1">
    <citation type="submission" date="2016-10" db="EMBL/GenBank/DDBJ databases">
        <authorList>
            <person name="Varghese N."/>
            <person name="Submissions S."/>
        </authorList>
    </citation>
    <scope>NUCLEOTIDE SEQUENCE [LARGE SCALE GENOMIC DNA]</scope>
    <source>
        <strain evidence="5">OK042</strain>
    </source>
</reference>
<dbReference type="STRING" id="1884381.SAMN05518846_105305"/>
<sequence length="206" mass="23478">MERGDPILRRPKEVALTFDDGPDHIWTPRILDVLDNYRVHATFMCVGKAVQRNPQILRRIKDEGHIIGNHTWDHPYLTQLPVSEVQAQVLRTTEEIIRVAGVKTRLFRPPYGDLNDEVVRKIASLDHEVLLWDIDSWDWKGLTGPQVAKNILGHVRDGSIVLQHCSGPAETVQGTLEALPYIIEVLRERGFTFSTIPQLLHLQAYG</sequence>
<dbReference type="GO" id="GO:0016810">
    <property type="term" value="F:hydrolase activity, acting on carbon-nitrogen (but not peptide) bonds"/>
    <property type="evidence" value="ECO:0007669"/>
    <property type="project" value="InterPro"/>
</dbReference>
<dbReference type="RefSeq" id="WP_092268186.1">
    <property type="nucleotide sequence ID" value="NZ_BJOE01000003.1"/>
</dbReference>
<dbReference type="EMBL" id="FORT01000005">
    <property type="protein sequence ID" value="SFJ79720.1"/>
    <property type="molecule type" value="Genomic_DNA"/>
</dbReference>
<evidence type="ECO:0000256" key="1">
    <source>
        <dbReference type="ARBA" id="ARBA00022723"/>
    </source>
</evidence>